<comment type="cofactor">
    <cofactor evidence="1">
        <name>FAD</name>
        <dbReference type="ChEBI" id="CHEBI:57692"/>
    </cofactor>
</comment>
<dbReference type="Proteomes" id="UP001142055">
    <property type="component" value="Chromosome 3"/>
</dbReference>
<dbReference type="EMBL" id="JAPWDV010000003">
    <property type="protein sequence ID" value="KAJ6217344.1"/>
    <property type="molecule type" value="Genomic_DNA"/>
</dbReference>
<evidence type="ECO:0000256" key="1">
    <source>
        <dbReference type="ARBA" id="ARBA00001974"/>
    </source>
</evidence>
<keyword evidence="3" id="KW-0274">FAD</keyword>
<accession>A0A9Q0RK27</accession>
<evidence type="ECO:0000256" key="7">
    <source>
        <dbReference type="ARBA" id="ARBA00038878"/>
    </source>
</evidence>
<evidence type="ECO:0000256" key="3">
    <source>
        <dbReference type="ARBA" id="ARBA00022827"/>
    </source>
</evidence>
<reference evidence="10" key="1">
    <citation type="submission" date="2022-12" db="EMBL/GenBank/DDBJ databases">
        <title>Genome assemblies of Blomia tropicalis.</title>
        <authorList>
            <person name="Cui Y."/>
        </authorList>
    </citation>
    <scope>NUCLEOTIDE SEQUENCE</scope>
    <source>
        <tissue evidence="10">Adult mites</tissue>
    </source>
</reference>
<keyword evidence="4" id="KW-0560">Oxidoreductase</keyword>
<evidence type="ECO:0000256" key="5">
    <source>
        <dbReference type="ARBA" id="ARBA00036066"/>
    </source>
</evidence>
<evidence type="ECO:0000256" key="6">
    <source>
        <dbReference type="ARBA" id="ARBA00037941"/>
    </source>
</evidence>
<comment type="caution">
    <text evidence="10">The sequence shown here is derived from an EMBL/GenBank/DDBJ whole genome shotgun (WGS) entry which is preliminary data.</text>
</comment>
<dbReference type="PANTHER" id="PTHR43104">
    <property type="entry name" value="L-2-HYDROXYGLUTARATE DEHYDROGENASE, MITOCHONDRIAL"/>
    <property type="match status" value="1"/>
</dbReference>
<dbReference type="InterPro" id="IPR036188">
    <property type="entry name" value="FAD/NAD-bd_sf"/>
</dbReference>
<dbReference type="Gene3D" id="3.50.50.60">
    <property type="entry name" value="FAD/NAD(P)-binding domain"/>
    <property type="match status" value="1"/>
</dbReference>
<dbReference type="AlphaFoldDB" id="A0A9Q0RK27"/>
<dbReference type="InterPro" id="IPR006076">
    <property type="entry name" value="FAD-dep_OxRdtase"/>
</dbReference>
<dbReference type="SUPFAM" id="SSF51905">
    <property type="entry name" value="FAD/NAD(P)-binding domain"/>
    <property type="match status" value="1"/>
</dbReference>
<sequence>MTFSSVFAIASLNRYYDQPIFQEMFQHLGFRIAHSLAAVNGPECFDVVIVGGGIVGAATARQLSINKSKLRMAIVEKEAELGLHQTGHNSGVIHAGIYYKPGSLKARLCVEGSALAYQYLEKKKLPYKRIGKLIVACDEIECNRLTELWDRSLQNKVPGVRLLETPEEIKAIEPNCVGLKAIWSPNTGIVDWAMVNRSYADDFRSNGGKVLTKFEVSKFRIDEKDEGKEHPLVITSLDGREIRARYVITAAGLQSDKVAKLTQGKKIPQIVPFRGEYLVLKKERSDLVRTNIYPVPDPRFPFLGVHFTPRMDGSIWLGPNAVLAFAREGYRFSDLNPSDLFQTLMFVGFRRLAFKYASAGLDEFWRSLSVKSQLKQLQRFVPSIRLEDIDRTVKVAGIRAQALDEMGNLVDDFVFEVDQNSKRVLHVRNAPSPGATSSLAIAKVVAERAEQEFVLS</sequence>
<keyword evidence="2" id="KW-0285">Flavoprotein</keyword>
<feature type="domain" description="FAD dependent oxidoreductase" evidence="9">
    <location>
        <begin position="46"/>
        <end position="448"/>
    </location>
</feature>
<name>A0A9Q0RK27_BLOTA</name>
<organism evidence="10 11">
    <name type="scientific">Blomia tropicalis</name>
    <name type="common">Mite</name>
    <dbReference type="NCBI Taxonomy" id="40697"/>
    <lineage>
        <taxon>Eukaryota</taxon>
        <taxon>Metazoa</taxon>
        <taxon>Ecdysozoa</taxon>
        <taxon>Arthropoda</taxon>
        <taxon>Chelicerata</taxon>
        <taxon>Arachnida</taxon>
        <taxon>Acari</taxon>
        <taxon>Acariformes</taxon>
        <taxon>Sarcoptiformes</taxon>
        <taxon>Astigmata</taxon>
        <taxon>Glycyphagoidea</taxon>
        <taxon>Echimyopodidae</taxon>
        <taxon>Blomia</taxon>
    </lineage>
</organism>
<evidence type="ECO:0000256" key="4">
    <source>
        <dbReference type="ARBA" id="ARBA00023002"/>
    </source>
</evidence>
<evidence type="ECO:0000313" key="11">
    <source>
        <dbReference type="Proteomes" id="UP001142055"/>
    </source>
</evidence>
<keyword evidence="11" id="KW-1185">Reference proteome</keyword>
<dbReference type="PANTHER" id="PTHR43104:SF2">
    <property type="entry name" value="L-2-HYDROXYGLUTARATE DEHYDROGENASE, MITOCHONDRIAL"/>
    <property type="match status" value="1"/>
</dbReference>
<dbReference type="EC" id="1.1.99.2" evidence="7"/>
<dbReference type="Gene3D" id="3.30.9.10">
    <property type="entry name" value="D-Amino Acid Oxidase, subunit A, domain 2"/>
    <property type="match status" value="1"/>
</dbReference>
<gene>
    <name evidence="10" type="ORF">RDWZM_008501</name>
</gene>
<evidence type="ECO:0000259" key="9">
    <source>
        <dbReference type="Pfam" id="PF01266"/>
    </source>
</evidence>
<evidence type="ECO:0000313" key="10">
    <source>
        <dbReference type="EMBL" id="KAJ6217344.1"/>
    </source>
</evidence>
<protein>
    <recommendedName>
        <fullName evidence="8">L-2-hydroxyglutarate dehydrogenase, mitochondrial</fullName>
        <ecNumber evidence="7">1.1.99.2</ecNumber>
    </recommendedName>
</protein>
<proteinExistence type="inferred from homology"/>
<evidence type="ECO:0000256" key="2">
    <source>
        <dbReference type="ARBA" id="ARBA00022630"/>
    </source>
</evidence>
<evidence type="ECO:0000256" key="8">
    <source>
        <dbReference type="ARBA" id="ARBA00041137"/>
    </source>
</evidence>
<dbReference type="NCBIfam" id="NF008726">
    <property type="entry name" value="PRK11728.1"/>
    <property type="match status" value="1"/>
</dbReference>
<comment type="similarity">
    <text evidence="6">Belongs to the L2HGDH family.</text>
</comment>
<dbReference type="OMA" id="GVHFTRM"/>
<dbReference type="GO" id="GO:0047545">
    <property type="term" value="F:(S)-2-hydroxyglutarate dehydrogenase activity"/>
    <property type="evidence" value="ECO:0007669"/>
    <property type="project" value="UniProtKB-EC"/>
</dbReference>
<dbReference type="Pfam" id="PF01266">
    <property type="entry name" value="DAO"/>
    <property type="match status" value="1"/>
</dbReference>
<comment type="catalytic activity">
    <reaction evidence="5">
        <text>(S)-2-hydroxyglutarate + A = 2-oxoglutarate + AH2</text>
        <dbReference type="Rhea" id="RHEA:21252"/>
        <dbReference type="ChEBI" id="CHEBI:13193"/>
        <dbReference type="ChEBI" id="CHEBI:16782"/>
        <dbReference type="ChEBI" id="CHEBI:16810"/>
        <dbReference type="ChEBI" id="CHEBI:17499"/>
        <dbReference type="EC" id="1.1.99.2"/>
    </reaction>
</comment>